<dbReference type="Pfam" id="PF13966">
    <property type="entry name" value="zf-RVT"/>
    <property type="match status" value="1"/>
</dbReference>
<evidence type="ECO:0000313" key="2">
    <source>
        <dbReference type="EMBL" id="KAK8506919.1"/>
    </source>
</evidence>
<dbReference type="EMBL" id="JBBPBM010000111">
    <property type="protein sequence ID" value="KAK8506919.1"/>
    <property type="molecule type" value="Genomic_DNA"/>
</dbReference>
<name>A0ABR2BIZ6_9ROSI</name>
<sequence>MGVGGIYSSPQRGGIAPYCVASAYMLCSPPTTDPDPLWEVIKHYRGLRRVRMFIWLACHGGNMTKSERVRRHLADDSSCDACSHVVENALHVLCDSQQARQL</sequence>
<reference evidence="2 3" key="1">
    <citation type="journal article" date="2024" name="G3 (Bethesda)">
        <title>Genome assembly of Hibiscus sabdariffa L. provides insights into metabolisms of medicinal natural products.</title>
        <authorList>
            <person name="Kim T."/>
        </authorList>
    </citation>
    <scope>NUCLEOTIDE SEQUENCE [LARGE SCALE GENOMIC DNA]</scope>
    <source>
        <strain evidence="2">TK-2024</strain>
        <tissue evidence="2">Old leaves</tissue>
    </source>
</reference>
<evidence type="ECO:0000259" key="1">
    <source>
        <dbReference type="Pfam" id="PF13966"/>
    </source>
</evidence>
<keyword evidence="3" id="KW-1185">Reference proteome</keyword>
<comment type="caution">
    <text evidence="2">The sequence shown here is derived from an EMBL/GenBank/DDBJ whole genome shotgun (WGS) entry which is preliminary data.</text>
</comment>
<evidence type="ECO:0000313" key="3">
    <source>
        <dbReference type="Proteomes" id="UP001472677"/>
    </source>
</evidence>
<proteinExistence type="predicted"/>
<dbReference type="InterPro" id="IPR026960">
    <property type="entry name" value="RVT-Znf"/>
</dbReference>
<protein>
    <recommendedName>
        <fullName evidence="1">Reverse transcriptase zinc-binding domain-containing protein</fullName>
    </recommendedName>
</protein>
<accession>A0ABR2BIZ6</accession>
<dbReference type="Proteomes" id="UP001472677">
    <property type="component" value="Unassembled WGS sequence"/>
</dbReference>
<feature type="domain" description="Reverse transcriptase zinc-binding" evidence="1">
    <location>
        <begin position="18"/>
        <end position="101"/>
    </location>
</feature>
<organism evidence="2 3">
    <name type="scientific">Hibiscus sabdariffa</name>
    <name type="common">roselle</name>
    <dbReference type="NCBI Taxonomy" id="183260"/>
    <lineage>
        <taxon>Eukaryota</taxon>
        <taxon>Viridiplantae</taxon>
        <taxon>Streptophyta</taxon>
        <taxon>Embryophyta</taxon>
        <taxon>Tracheophyta</taxon>
        <taxon>Spermatophyta</taxon>
        <taxon>Magnoliopsida</taxon>
        <taxon>eudicotyledons</taxon>
        <taxon>Gunneridae</taxon>
        <taxon>Pentapetalae</taxon>
        <taxon>rosids</taxon>
        <taxon>malvids</taxon>
        <taxon>Malvales</taxon>
        <taxon>Malvaceae</taxon>
        <taxon>Malvoideae</taxon>
        <taxon>Hibiscus</taxon>
    </lineage>
</organism>
<gene>
    <name evidence="2" type="ORF">V6N12_009231</name>
</gene>